<proteinExistence type="predicted"/>
<dbReference type="EMBL" id="AJWY01000860">
    <property type="protein sequence ID" value="EKC80585.1"/>
    <property type="molecule type" value="Genomic_DNA"/>
</dbReference>
<comment type="caution">
    <text evidence="1">The sequence shown here is derived from an EMBL/GenBank/DDBJ whole genome shotgun (WGS) entry which is preliminary data.</text>
</comment>
<name>K1UQW2_9ZZZZ</name>
<accession>K1UQW2</accession>
<sequence>MVSGLIDEKLDQLGDIYYLANYAGRNDIVAELNDYYRSLGVPEEHLLNAGDSLRPADTVQPLPVE</sequence>
<protein>
    <submittedName>
        <fullName evidence="1">Uncharacterized protein</fullName>
    </submittedName>
</protein>
<organism evidence="1">
    <name type="scientific">human gut metagenome</name>
    <dbReference type="NCBI Taxonomy" id="408170"/>
    <lineage>
        <taxon>unclassified sequences</taxon>
        <taxon>metagenomes</taxon>
        <taxon>organismal metagenomes</taxon>
    </lineage>
</organism>
<dbReference type="AlphaFoldDB" id="K1UQW2"/>
<evidence type="ECO:0000313" key="1">
    <source>
        <dbReference type="EMBL" id="EKC80585.1"/>
    </source>
</evidence>
<gene>
    <name evidence="1" type="ORF">LEA_01228</name>
</gene>
<reference evidence="1" key="1">
    <citation type="journal article" date="2013" name="Environ. Microbiol.">
        <title>Microbiota from the distal guts of lean and obese adolescents exhibit partial functional redundancy besides clear differences in community structure.</title>
        <authorList>
            <person name="Ferrer M."/>
            <person name="Ruiz A."/>
            <person name="Lanza F."/>
            <person name="Haange S.B."/>
            <person name="Oberbach A."/>
            <person name="Till H."/>
            <person name="Bargiela R."/>
            <person name="Campoy C."/>
            <person name="Segura M.T."/>
            <person name="Richter M."/>
            <person name="von Bergen M."/>
            <person name="Seifert J."/>
            <person name="Suarez A."/>
        </authorList>
    </citation>
    <scope>NUCLEOTIDE SEQUENCE</scope>
</reference>